<dbReference type="SUPFAM" id="SSF116734">
    <property type="entry name" value="DNA methylase specificity domain"/>
    <property type="match status" value="2"/>
</dbReference>
<dbReference type="CDD" id="cd17268">
    <property type="entry name" value="RMtype1_S_Ara36733I_TRD1-CR1_like"/>
    <property type="match status" value="1"/>
</dbReference>
<protein>
    <recommendedName>
        <fullName evidence="5">Type I restriction modification DNA specificity domain-containing protein</fullName>
    </recommendedName>
</protein>
<evidence type="ECO:0000313" key="6">
    <source>
        <dbReference type="EMBL" id="OAL09754.1"/>
    </source>
</evidence>
<dbReference type="GO" id="GO:0003677">
    <property type="term" value="F:DNA binding"/>
    <property type="evidence" value="ECO:0007669"/>
    <property type="project" value="UniProtKB-KW"/>
</dbReference>
<organism evidence="6 7">
    <name type="scientific">Candidatus Mycoplasma haematobovis</name>
    <dbReference type="NCBI Taxonomy" id="432608"/>
    <lineage>
        <taxon>Bacteria</taxon>
        <taxon>Bacillati</taxon>
        <taxon>Mycoplasmatota</taxon>
        <taxon>Mollicutes</taxon>
        <taxon>Mycoplasmataceae</taxon>
        <taxon>Mycoplasma</taxon>
    </lineage>
</organism>
<comment type="similarity">
    <text evidence="1">Belongs to the type-I restriction system S methylase family.</text>
</comment>
<keyword evidence="7" id="KW-1185">Reference proteome</keyword>
<dbReference type="REBASE" id="159373">
    <property type="entry name" value="S4.MhaP01ORF5270P"/>
</dbReference>
<feature type="domain" description="Type I restriction modification DNA specificity" evidence="5">
    <location>
        <begin position="10"/>
        <end position="181"/>
    </location>
</feature>
<dbReference type="AlphaFoldDB" id="A0A1A9QCD4"/>
<dbReference type="STRING" id="432608.A6V39_05315"/>
<reference evidence="7" key="1">
    <citation type="submission" date="2016-04" db="EMBL/GenBank/DDBJ databases">
        <authorList>
            <person name="Quiroz-Castaneda R.E."/>
            <person name="Martinez-Ocampo F."/>
        </authorList>
    </citation>
    <scope>NUCLEOTIDE SEQUENCE [LARGE SCALE GENOMIC DNA]</scope>
    <source>
        <strain evidence="7">INIFAP01</strain>
    </source>
</reference>
<gene>
    <name evidence="6" type="ORF">A6V39_05315</name>
</gene>
<dbReference type="PANTHER" id="PTHR43140">
    <property type="entry name" value="TYPE-1 RESTRICTION ENZYME ECOKI SPECIFICITY PROTEIN"/>
    <property type="match status" value="1"/>
</dbReference>
<dbReference type="GO" id="GO:0009307">
    <property type="term" value="P:DNA restriction-modification system"/>
    <property type="evidence" value="ECO:0007669"/>
    <property type="project" value="UniProtKB-KW"/>
</dbReference>
<feature type="domain" description="Type I restriction modification DNA specificity" evidence="5">
    <location>
        <begin position="218"/>
        <end position="381"/>
    </location>
</feature>
<dbReference type="PANTHER" id="PTHR43140:SF1">
    <property type="entry name" value="TYPE I RESTRICTION ENZYME ECOKI SPECIFICITY SUBUNIT"/>
    <property type="match status" value="1"/>
</dbReference>
<keyword evidence="3" id="KW-0238">DNA-binding</keyword>
<evidence type="ECO:0000256" key="3">
    <source>
        <dbReference type="ARBA" id="ARBA00023125"/>
    </source>
</evidence>
<dbReference type="EMBL" id="LWUJ01000015">
    <property type="protein sequence ID" value="OAL09754.1"/>
    <property type="molecule type" value="Genomic_DNA"/>
</dbReference>
<sequence>MIIKFLHLSDIQYLTIKDICDLQAGYGFESHKYKENGEPILRVTSLKNNKIDDTQLKFFYPSDYSKNLEKHILRPNEIVISKDGTIGKVAFNNKNCNFYLSSQLIKVIPKTNIHTRYLFHFLISKTKEIEKMTTGKSAILHLNLTKFKNLKIPIPTLEKQKEIANKLDKFSKLSEELQEELSLRKKQYEYYRDELLSFKQDNKIEWLTLGEIETDIYRGSPITKSQLANSGKPCLKYGEIYTTHKIWFNKCISYLGETNLKSYRYCEYGDLLFAIDGETPEEIGTCVTYLGKEKLIIDTHIVVIKHKQNPKYLAYALSTFDAQKQKIKLSNINQIVGINKEKLKKIKIPIPSLEKQQEISNLLDKFWKLSNNIKEGLPAEILLRKHQYEYYRDKLLK</sequence>
<evidence type="ECO:0000313" key="7">
    <source>
        <dbReference type="Proteomes" id="UP000077623"/>
    </source>
</evidence>
<dbReference type="Gene3D" id="3.90.220.20">
    <property type="entry name" value="DNA methylase specificity domains"/>
    <property type="match status" value="2"/>
</dbReference>
<dbReference type="InterPro" id="IPR000055">
    <property type="entry name" value="Restrct_endonuc_typeI_TRD"/>
</dbReference>
<dbReference type="InterPro" id="IPR051212">
    <property type="entry name" value="Type-I_RE_S_subunit"/>
</dbReference>
<name>A0A1A9QCD4_9MOLU</name>
<dbReference type="InterPro" id="IPR044946">
    <property type="entry name" value="Restrct_endonuc_typeI_TRD_sf"/>
</dbReference>
<dbReference type="CDD" id="cd17519">
    <property type="entry name" value="RMtype1_S_HpyCR35ORFAP-TRD1-CR1_like"/>
    <property type="match status" value="1"/>
</dbReference>
<accession>A0A1A9QCD4</accession>
<evidence type="ECO:0000259" key="5">
    <source>
        <dbReference type="Pfam" id="PF01420"/>
    </source>
</evidence>
<comment type="subunit">
    <text evidence="4">The methyltransferase is composed of M and S polypeptides.</text>
</comment>
<evidence type="ECO:0000256" key="1">
    <source>
        <dbReference type="ARBA" id="ARBA00010923"/>
    </source>
</evidence>
<evidence type="ECO:0000256" key="4">
    <source>
        <dbReference type="ARBA" id="ARBA00038652"/>
    </source>
</evidence>
<proteinExistence type="inferred from homology"/>
<evidence type="ECO:0000256" key="2">
    <source>
        <dbReference type="ARBA" id="ARBA00022747"/>
    </source>
</evidence>
<comment type="caution">
    <text evidence="6">The sequence shown here is derived from an EMBL/GenBank/DDBJ whole genome shotgun (WGS) entry which is preliminary data.</text>
</comment>
<keyword evidence="2" id="KW-0680">Restriction system</keyword>
<dbReference type="Proteomes" id="UP000077623">
    <property type="component" value="Unassembled WGS sequence"/>
</dbReference>
<dbReference type="Pfam" id="PF01420">
    <property type="entry name" value="Methylase_S"/>
    <property type="match status" value="2"/>
</dbReference>